<evidence type="ECO:0000313" key="8">
    <source>
        <dbReference type="EMBL" id="XBH17215.1"/>
    </source>
</evidence>
<dbReference type="AlphaFoldDB" id="A0AAU7DHU3"/>
<sequence>MPIDFNPEPGLRRVIFPALLGASLLAPFSFVAAIANAQAPSQAPSQTTVQAAQPDPAAASQPIVITLDEALKRAQSSEPTYAMAVADSKVARLDRSIARAGLLPSATYHNQALYTQPNGLSNQAGQGTGSQPSPIFIANNAVHEYASQAVINEDIGLAQISAVRRADAAAAVATAEMEIARRGLVSTVTGLYYGLAAANKKLAIAERAKAEADDFVKLTSEREQAREAAHADTVKAQLEQQTRERELSDAKIGAGKARLELAVLLFPDPRTEYTINVSENPAPLAARADVNQLAAKNNAELKSALATLQLSSADVLAARGAYLPGLGLNYTYGIDAPQFAVKGPDNVNNLGYSASITLDIPVWDWLATEHKVKQSEIKRDAAKVALTATQRRMVAQLDEAYAEAQAARDQLASLDLSVATAAESLRLTRMRYTGGEATVLEVVDAQSAFITAQNAREDGRVRYEAALSGLQTLTGIK</sequence>
<evidence type="ECO:0000256" key="5">
    <source>
        <dbReference type="ARBA" id="ARBA00022692"/>
    </source>
</evidence>
<evidence type="ECO:0000256" key="6">
    <source>
        <dbReference type="ARBA" id="ARBA00023136"/>
    </source>
</evidence>
<dbReference type="InterPro" id="IPR051906">
    <property type="entry name" value="TolC-like"/>
</dbReference>
<dbReference type="Gene3D" id="1.20.1600.10">
    <property type="entry name" value="Outer membrane efflux proteins (OEP)"/>
    <property type="match status" value="1"/>
</dbReference>
<proteinExistence type="inferred from homology"/>
<dbReference type="Pfam" id="PF02321">
    <property type="entry name" value="OEP"/>
    <property type="match status" value="1"/>
</dbReference>
<dbReference type="PANTHER" id="PTHR30026:SF20">
    <property type="entry name" value="OUTER MEMBRANE PROTEIN TOLC"/>
    <property type="match status" value="1"/>
</dbReference>
<organism evidence="8">
    <name type="scientific">Telmatobacter sp. DSM 110680</name>
    <dbReference type="NCBI Taxonomy" id="3036704"/>
    <lineage>
        <taxon>Bacteria</taxon>
        <taxon>Pseudomonadati</taxon>
        <taxon>Acidobacteriota</taxon>
        <taxon>Terriglobia</taxon>
        <taxon>Terriglobales</taxon>
        <taxon>Acidobacteriaceae</taxon>
        <taxon>Telmatobacter</taxon>
    </lineage>
</organism>
<protein>
    <submittedName>
        <fullName evidence="8">TolC family protein</fullName>
    </submittedName>
</protein>
<dbReference type="RefSeq" id="WP_348262446.1">
    <property type="nucleotide sequence ID" value="NZ_CP121196.1"/>
</dbReference>
<dbReference type="SUPFAM" id="SSF56954">
    <property type="entry name" value="Outer membrane efflux proteins (OEP)"/>
    <property type="match status" value="1"/>
</dbReference>
<dbReference type="GO" id="GO:1990281">
    <property type="term" value="C:efflux pump complex"/>
    <property type="evidence" value="ECO:0007669"/>
    <property type="project" value="TreeGrafter"/>
</dbReference>
<dbReference type="PANTHER" id="PTHR30026">
    <property type="entry name" value="OUTER MEMBRANE PROTEIN TOLC"/>
    <property type="match status" value="1"/>
</dbReference>
<gene>
    <name evidence="8" type="ORF">P8935_21940</name>
</gene>
<keyword evidence="3" id="KW-0813">Transport</keyword>
<keyword evidence="7" id="KW-0998">Cell outer membrane</keyword>
<keyword evidence="5" id="KW-0812">Transmembrane</keyword>
<evidence type="ECO:0000256" key="2">
    <source>
        <dbReference type="ARBA" id="ARBA00007613"/>
    </source>
</evidence>
<accession>A0AAU7DHU3</accession>
<keyword evidence="4" id="KW-1134">Transmembrane beta strand</keyword>
<reference evidence="8" key="1">
    <citation type="submission" date="2023-03" db="EMBL/GenBank/DDBJ databases">
        <title>Edaphobacter sp.</title>
        <authorList>
            <person name="Huber K.J."/>
            <person name="Papendorf J."/>
            <person name="Pilke C."/>
            <person name="Bunk B."/>
            <person name="Sproeer C."/>
            <person name="Pester M."/>
        </authorList>
    </citation>
    <scope>NUCLEOTIDE SEQUENCE</scope>
    <source>
        <strain evidence="8">DSM 110680</strain>
    </source>
</reference>
<dbReference type="EMBL" id="CP121196">
    <property type="protein sequence ID" value="XBH17215.1"/>
    <property type="molecule type" value="Genomic_DNA"/>
</dbReference>
<name>A0AAU7DHU3_9BACT</name>
<evidence type="ECO:0000256" key="3">
    <source>
        <dbReference type="ARBA" id="ARBA00022448"/>
    </source>
</evidence>
<dbReference type="GO" id="GO:0015562">
    <property type="term" value="F:efflux transmembrane transporter activity"/>
    <property type="evidence" value="ECO:0007669"/>
    <property type="project" value="InterPro"/>
</dbReference>
<dbReference type="InterPro" id="IPR003423">
    <property type="entry name" value="OMP_efflux"/>
</dbReference>
<evidence type="ECO:0000256" key="7">
    <source>
        <dbReference type="ARBA" id="ARBA00023237"/>
    </source>
</evidence>
<comment type="similarity">
    <text evidence="2">Belongs to the outer membrane factor (OMF) (TC 1.B.17) family.</text>
</comment>
<dbReference type="GO" id="GO:0009279">
    <property type="term" value="C:cell outer membrane"/>
    <property type="evidence" value="ECO:0007669"/>
    <property type="project" value="UniProtKB-SubCell"/>
</dbReference>
<evidence type="ECO:0000256" key="1">
    <source>
        <dbReference type="ARBA" id="ARBA00004442"/>
    </source>
</evidence>
<comment type="subcellular location">
    <subcellularLocation>
        <location evidence="1">Cell outer membrane</location>
    </subcellularLocation>
</comment>
<dbReference type="GO" id="GO:0015288">
    <property type="term" value="F:porin activity"/>
    <property type="evidence" value="ECO:0007669"/>
    <property type="project" value="TreeGrafter"/>
</dbReference>
<keyword evidence="6" id="KW-0472">Membrane</keyword>
<evidence type="ECO:0000256" key="4">
    <source>
        <dbReference type="ARBA" id="ARBA00022452"/>
    </source>
</evidence>